<name>A0A482XAD9_LAOST</name>
<dbReference type="InParanoid" id="A0A482XAD9"/>
<protein>
    <submittedName>
        <fullName evidence="1">Uncharacterized protein</fullName>
    </submittedName>
</protein>
<reference evidence="1 2" key="1">
    <citation type="journal article" date="2017" name="Gigascience">
        <title>Genome sequence of the small brown planthopper, Laodelphax striatellus.</title>
        <authorList>
            <person name="Zhu J."/>
            <person name="Jiang F."/>
            <person name="Wang X."/>
            <person name="Yang P."/>
            <person name="Bao Y."/>
            <person name="Zhao W."/>
            <person name="Wang W."/>
            <person name="Lu H."/>
            <person name="Wang Q."/>
            <person name="Cui N."/>
            <person name="Li J."/>
            <person name="Chen X."/>
            <person name="Luo L."/>
            <person name="Yu J."/>
            <person name="Kang L."/>
            <person name="Cui F."/>
        </authorList>
    </citation>
    <scope>NUCLEOTIDE SEQUENCE [LARGE SCALE GENOMIC DNA]</scope>
    <source>
        <strain evidence="1">Lst14</strain>
    </source>
</reference>
<evidence type="ECO:0000313" key="2">
    <source>
        <dbReference type="Proteomes" id="UP000291343"/>
    </source>
</evidence>
<comment type="caution">
    <text evidence="1">The sequence shown here is derived from an EMBL/GenBank/DDBJ whole genome shotgun (WGS) entry which is preliminary data.</text>
</comment>
<proteinExistence type="predicted"/>
<dbReference type="EMBL" id="QKKF02015318">
    <property type="protein sequence ID" value="RZF42271.1"/>
    <property type="molecule type" value="Genomic_DNA"/>
</dbReference>
<dbReference type="Proteomes" id="UP000291343">
    <property type="component" value="Unassembled WGS sequence"/>
</dbReference>
<accession>A0A482XAD9</accession>
<keyword evidence="2" id="KW-1185">Reference proteome</keyword>
<gene>
    <name evidence="1" type="ORF">LSTR_LSTR016531</name>
</gene>
<organism evidence="1 2">
    <name type="scientific">Laodelphax striatellus</name>
    <name type="common">Small brown planthopper</name>
    <name type="synonym">Delphax striatella</name>
    <dbReference type="NCBI Taxonomy" id="195883"/>
    <lineage>
        <taxon>Eukaryota</taxon>
        <taxon>Metazoa</taxon>
        <taxon>Ecdysozoa</taxon>
        <taxon>Arthropoda</taxon>
        <taxon>Hexapoda</taxon>
        <taxon>Insecta</taxon>
        <taxon>Pterygota</taxon>
        <taxon>Neoptera</taxon>
        <taxon>Paraneoptera</taxon>
        <taxon>Hemiptera</taxon>
        <taxon>Auchenorrhyncha</taxon>
        <taxon>Fulgoroidea</taxon>
        <taxon>Delphacidae</taxon>
        <taxon>Criomorphinae</taxon>
        <taxon>Laodelphax</taxon>
    </lineage>
</organism>
<evidence type="ECO:0000313" key="1">
    <source>
        <dbReference type="EMBL" id="RZF42271.1"/>
    </source>
</evidence>
<dbReference type="AlphaFoldDB" id="A0A482XAD9"/>
<sequence>MLLDQNRKKACNNKALPVDRITLKDADRVVLHGMLHSGAVMPVPVPGRGVVSQAMSHAPRDVAQTERWRAEHRLLPSLL</sequence>